<name>A0A2B7Z0N1_POLH7</name>
<feature type="domain" description="L-asparaginase N-terminal" evidence="2">
    <location>
        <begin position="6"/>
        <end position="199"/>
    </location>
</feature>
<dbReference type="Gene3D" id="3.40.50.40">
    <property type="match status" value="1"/>
</dbReference>
<dbReference type="Gene3D" id="3.40.50.1170">
    <property type="entry name" value="L-asparaginase, N-terminal domain"/>
    <property type="match status" value="1"/>
</dbReference>
<dbReference type="InterPro" id="IPR040919">
    <property type="entry name" value="Asparaginase_C"/>
</dbReference>
<dbReference type="InterPro" id="IPR037152">
    <property type="entry name" value="L-asparaginase_N_sf"/>
</dbReference>
<dbReference type="GO" id="GO:0004067">
    <property type="term" value="F:asparaginase activity"/>
    <property type="evidence" value="ECO:0007669"/>
    <property type="project" value="UniProtKB-UniRule"/>
</dbReference>
<dbReference type="SMART" id="SM00870">
    <property type="entry name" value="Asparaginase"/>
    <property type="match status" value="1"/>
</dbReference>
<evidence type="ECO:0000313" key="4">
    <source>
        <dbReference type="EMBL" id="PGH27486.1"/>
    </source>
</evidence>
<dbReference type="SUPFAM" id="SSF53774">
    <property type="entry name" value="Glutaminase/Asparaginase"/>
    <property type="match status" value="1"/>
</dbReference>
<evidence type="ECO:0000259" key="2">
    <source>
        <dbReference type="Pfam" id="PF00710"/>
    </source>
</evidence>
<evidence type="ECO:0000256" key="1">
    <source>
        <dbReference type="ARBA" id="ARBA00012920"/>
    </source>
</evidence>
<dbReference type="PIRSF" id="PIRSF500176">
    <property type="entry name" value="L_ASNase"/>
    <property type="match status" value="1"/>
</dbReference>
<dbReference type="EMBL" id="PDNA01000006">
    <property type="protein sequence ID" value="PGH27486.1"/>
    <property type="molecule type" value="Genomic_DNA"/>
</dbReference>
<dbReference type="InterPro" id="IPR027473">
    <property type="entry name" value="L-asparaginase_C"/>
</dbReference>
<proteinExistence type="predicted"/>
<dbReference type="PROSITE" id="PS51732">
    <property type="entry name" value="ASN_GLN_ASE_3"/>
    <property type="match status" value="1"/>
</dbReference>
<evidence type="ECO:0000259" key="3">
    <source>
        <dbReference type="Pfam" id="PF17763"/>
    </source>
</evidence>
<dbReference type="InterPro" id="IPR036152">
    <property type="entry name" value="Asp/glu_Ase-like_sf"/>
</dbReference>
<keyword evidence="5" id="KW-1185">Reference proteome</keyword>
<dbReference type="PANTHER" id="PTHR11707">
    <property type="entry name" value="L-ASPARAGINASE"/>
    <property type="match status" value="1"/>
</dbReference>
<dbReference type="OrthoDB" id="4205602at2759"/>
<dbReference type="PRINTS" id="PR00139">
    <property type="entry name" value="ASNGLNASE"/>
</dbReference>
<gene>
    <name evidence="4" type="ORF">AJ80_00726</name>
</gene>
<dbReference type="AlphaFoldDB" id="A0A2B7Z0N1"/>
<dbReference type="PIRSF" id="PIRSF001220">
    <property type="entry name" value="L-ASNase_gatD"/>
    <property type="match status" value="1"/>
</dbReference>
<evidence type="ECO:0000313" key="5">
    <source>
        <dbReference type="Proteomes" id="UP000224634"/>
    </source>
</evidence>
<dbReference type="InterPro" id="IPR027474">
    <property type="entry name" value="L-asparaginase_N"/>
</dbReference>
<sequence length="346" mass="36745">MTGRFLFTGGTLAEGSVYGALDDTQYGQFNITAEEIIARNPYLFNVSQLAVSNWASSTTGPSPSRSDSFVMNMTRFLDDALCSGDSDIDAAVFTHGTNSLEETAILFDLLINCGKPIVAAGASRPWSALSADGDANFFQSVALAASPASRGRGVLLAFSNRILQAFWTTKTVPTFPDGFGQTAGGSLGEFLNNMPYFFNTPSQPVDKHEFDLGAVSADGSYPSLPKVDILYAHREFDGNSVLDAVRRGAKGIVIAGTGSGAVPTGKAEVAQAFEEGLYIVVSTRSPYGASTPALSPTYTKSGYIHPLQARVMLQLAIASNFSRDEVADLFEGTLRQATMPSFIYGV</sequence>
<dbReference type="Proteomes" id="UP000224634">
    <property type="component" value="Unassembled WGS sequence"/>
</dbReference>
<accession>A0A2B7Z0N1</accession>
<dbReference type="PANTHER" id="PTHR11707:SF28">
    <property type="entry name" value="60 KDA LYSOPHOSPHOLIPASE"/>
    <property type="match status" value="1"/>
</dbReference>
<comment type="caution">
    <text evidence="4">The sequence shown here is derived from an EMBL/GenBank/DDBJ whole genome shotgun (WGS) entry which is preliminary data.</text>
</comment>
<protein>
    <recommendedName>
        <fullName evidence="1">asparaginase</fullName>
        <ecNumber evidence="1">3.5.1.1</ecNumber>
    </recommendedName>
</protein>
<dbReference type="STRING" id="1447883.A0A2B7Z0N1"/>
<dbReference type="Pfam" id="PF00710">
    <property type="entry name" value="Asparaginase"/>
    <property type="match status" value="1"/>
</dbReference>
<organism evidence="4 5">
    <name type="scientific">Polytolypa hystricis (strain UAMH7299)</name>
    <dbReference type="NCBI Taxonomy" id="1447883"/>
    <lineage>
        <taxon>Eukaryota</taxon>
        <taxon>Fungi</taxon>
        <taxon>Dikarya</taxon>
        <taxon>Ascomycota</taxon>
        <taxon>Pezizomycotina</taxon>
        <taxon>Eurotiomycetes</taxon>
        <taxon>Eurotiomycetidae</taxon>
        <taxon>Onygenales</taxon>
        <taxon>Onygenales incertae sedis</taxon>
        <taxon>Polytolypa</taxon>
    </lineage>
</organism>
<dbReference type="InterPro" id="IPR006034">
    <property type="entry name" value="Asparaginase/glutaminase-like"/>
</dbReference>
<dbReference type="GO" id="GO:0009066">
    <property type="term" value="P:aspartate family amino acid metabolic process"/>
    <property type="evidence" value="ECO:0007669"/>
    <property type="project" value="UniProtKB-ARBA"/>
</dbReference>
<dbReference type="Pfam" id="PF17763">
    <property type="entry name" value="Asparaginase_C"/>
    <property type="match status" value="1"/>
</dbReference>
<dbReference type="EC" id="3.5.1.1" evidence="1"/>
<reference evidence="4 5" key="1">
    <citation type="submission" date="2017-10" db="EMBL/GenBank/DDBJ databases">
        <title>Comparative genomics in systemic dimorphic fungi from Ajellomycetaceae.</title>
        <authorList>
            <person name="Munoz J.F."/>
            <person name="Mcewen J.G."/>
            <person name="Clay O.K."/>
            <person name="Cuomo C.A."/>
        </authorList>
    </citation>
    <scope>NUCLEOTIDE SEQUENCE [LARGE SCALE GENOMIC DNA]</scope>
    <source>
        <strain evidence="4 5">UAMH7299</strain>
    </source>
</reference>
<feature type="domain" description="Asparaginase/glutaminase C-terminal" evidence="3">
    <location>
        <begin position="226"/>
        <end position="330"/>
    </location>
</feature>